<feature type="transmembrane region" description="Helical" evidence="12">
    <location>
        <begin position="295"/>
        <end position="316"/>
    </location>
</feature>
<dbReference type="HOGENOM" id="CLU_025144_1_2_1"/>
<evidence type="ECO:0000256" key="11">
    <source>
        <dbReference type="ARBA" id="ARBA00023136"/>
    </source>
</evidence>
<reference evidence="14 15" key="1">
    <citation type="journal article" date="2014" name="PLoS Genet.">
        <title>Analysis of the Phlebiopsis gigantea genome, transcriptome and secretome provides insight into its pioneer colonization strategies of wood.</title>
        <authorList>
            <person name="Hori C."/>
            <person name="Ishida T."/>
            <person name="Igarashi K."/>
            <person name="Samejima M."/>
            <person name="Suzuki H."/>
            <person name="Master E."/>
            <person name="Ferreira P."/>
            <person name="Ruiz-Duenas F.J."/>
            <person name="Held B."/>
            <person name="Canessa P."/>
            <person name="Larrondo L.F."/>
            <person name="Schmoll M."/>
            <person name="Druzhinina I.S."/>
            <person name="Kubicek C.P."/>
            <person name="Gaskell J.A."/>
            <person name="Kersten P."/>
            <person name="St John F."/>
            <person name="Glasner J."/>
            <person name="Sabat G."/>
            <person name="Splinter BonDurant S."/>
            <person name="Syed K."/>
            <person name="Yadav J."/>
            <person name="Mgbeahuruike A.C."/>
            <person name="Kovalchuk A."/>
            <person name="Asiegbu F.O."/>
            <person name="Lackner G."/>
            <person name="Hoffmeister D."/>
            <person name="Rencoret J."/>
            <person name="Gutierrez A."/>
            <person name="Sun H."/>
            <person name="Lindquist E."/>
            <person name="Barry K."/>
            <person name="Riley R."/>
            <person name="Grigoriev I.V."/>
            <person name="Henrissat B."/>
            <person name="Kues U."/>
            <person name="Berka R.M."/>
            <person name="Martinez A.T."/>
            <person name="Covert S.F."/>
            <person name="Blanchette R.A."/>
            <person name="Cullen D."/>
        </authorList>
    </citation>
    <scope>NUCLEOTIDE SEQUENCE [LARGE SCALE GENOMIC DNA]</scope>
    <source>
        <strain evidence="14 15">11061_1 CR5-6</strain>
    </source>
</reference>
<feature type="coiled-coil region" evidence="13">
    <location>
        <begin position="212"/>
        <end position="246"/>
    </location>
</feature>
<evidence type="ECO:0000256" key="4">
    <source>
        <dbReference type="ARBA" id="ARBA00022692"/>
    </source>
</evidence>
<dbReference type="FunFam" id="2.40.128.330:FF:000002">
    <property type="entry name" value="Inner membrane magnesium transporter mrs2"/>
    <property type="match status" value="1"/>
</dbReference>
<dbReference type="CDD" id="cd12823">
    <property type="entry name" value="Mrs2_Mfm1p-like"/>
    <property type="match status" value="1"/>
</dbReference>
<dbReference type="AlphaFoldDB" id="A0A0C3PDK8"/>
<organism evidence="14 15">
    <name type="scientific">Phlebiopsis gigantea (strain 11061_1 CR5-6)</name>
    <name type="common">White-rot fungus</name>
    <name type="synonym">Peniophora gigantea</name>
    <dbReference type="NCBI Taxonomy" id="745531"/>
    <lineage>
        <taxon>Eukaryota</taxon>
        <taxon>Fungi</taxon>
        <taxon>Dikarya</taxon>
        <taxon>Basidiomycota</taxon>
        <taxon>Agaricomycotina</taxon>
        <taxon>Agaricomycetes</taxon>
        <taxon>Polyporales</taxon>
        <taxon>Phanerochaetaceae</taxon>
        <taxon>Phlebiopsis</taxon>
    </lineage>
</organism>
<keyword evidence="3 12" id="KW-0813">Transport</keyword>
<proteinExistence type="inferred from homology"/>
<dbReference type="InterPro" id="IPR045863">
    <property type="entry name" value="CorA_TM1_TM2"/>
</dbReference>
<dbReference type="Gene3D" id="2.40.128.330">
    <property type="match status" value="1"/>
</dbReference>
<keyword evidence="15" id="KW-1185">Reference proteome</keyword>
<evidence type="ECO:0000313" key="14">
    <source>
        <dbReference type="EMBL" id="KIP03398.1"/>
    </source>
</evidence>
<comment type="subcellular location">
    <subcellularLocation>
        <location evidence="1 12">Mitochondrion inner membrane</location>
        <topology evidence="1 12">Multi-pass membrane protein</topology>
    </subcellularLocation>
</comment>
<dbReference type="GO" id="GO:0045016">
    <property type="term" value="P:mitochondrial magnesium ion transmembrane transport"/>
    <property type="evidence" value="ECO:0007669"/>
    <property type="project" value="TreeGrafter"/>
</dbReference>
<keyword evidence="9 12" id="KW-0406">Ion transport</keyword>
<name>A0A0C3PDK8_PHLG1</name>
<keyword evidence="13" id="KW-0175">Coiled coil</keyword>
<sequence>MKSRQPTDLKLRCTILDAEGNVKTISGQFKKSDLCTEHRLNPRDLRKIDSRVPNLVPTILVRKEAILVNVLHIRALVKADTVVLFDTYGSADSRLHSVFLYLLEHNLKAKGNGSPYEFRALESILLSVLSALESEMYYIRRLIGGLLAELEDDIDRDKFKTLLHYSRKLSSFQNRAKLVQASLDEVLEQDEDLAAMYLTDKRNGHPRALQDHEEVEVLLESFSKQVEEIVNEADNMEINIQSTQEIVELILDSNRNALLALDLKVSILTMGIGVGTLVAGLFGMNLKSHMEDHEFAFYVMSGLSIAIVVVLCWRGLHVLTKIRKVSLSSNGRKKPTQRQR</sequence>
<dbReference type="InterPro" id="IPR039204">
    <property type="entry name" value="MRS2-like"/>
</dbReference>
<protein>
    <recommendedName>
        <fullName evidence="12">Magnesium transporter</fullName>
    </recommendedName>
</protein>
<keyword evidence="5 12" id="KW-0999">Mitochondrion inner membrane</keyword>
<keyword evidence="4 12" id="KW-0812">Transmembrane</keyword>
<feature type="transmembrane region" description="Helical" evidence="12">
    <location>
        <begin position="265"/>
        <end position="283"/>
    </location>
</feature>
<keyword evidence="11 12" id="KW-0472">Membrane</keyword>
<dbReference type="SUPFAM" id="SSF144083">
    <property type="entry name" value="Magnesium transport protein CorA, transmembrane region"/>
    <property type="match status" value="1"/>
</dbReference>
<evidence type="ECO:0000256" key="1">
    <source>
        <dbReference type="ARBA" id="ARBA00004448"/>
    </source>
</evidence>
<dbReference type="STRING" id="745531.A0A0C3PDK8"/>
<evidence type="ECO:0000313" key="15">
    <source>
        <dbReference type="Proteomes" id="UP000053257"/>
    </source>
</evidence>
<evidence type="ECO:0000256" key="9">
    <source>
        <dbReference type="ARBA" id="ARBA00023065"/>
    </source>
</evidence>
<keyword evidence="7" id="KW-0809">Transit peptide</keyword>
<dbReference type="EMBL" id="KN840618">
    <property type="protein sequence ID" value="KIP03398.1"/>
    <property type="molecule type" value="Genomic_DNA"/>
</dbReference>
<accession>A0A0C3PDK8</accession>
<evidence type="ECO:0000256" key="13">
    <source>
        <dbReference type="SAM" id="Coils"/>
    </source>
</evidence>
<dbReference type="Proteomes" id="UP000053257">
    <property type="component" value="Unassembled WGS sequence"/>
</dbReference>
<evidence type="ECO:0000256" key="10">
    <source>
        <dbReference type="ARBA" id="ARBA00023128"/>
    </source>
</evidence>
<evidence type="ECO:0000256" key="6">
    <source>
        <dbReference type="ARBA" id="ARBA00022842"/>
    </source>
</evidence>
<dbReference type="GO" id="GO:0005743">
    <property type="term" value="C:mitochondrial inner membrane"/>
    <property type="evidence" value="ECO:0007669"/>
    <property type="project" value="UniProtKB-SubCell"/>
</dbReference>
<evidence type="ECO:0000256" key="2">
    <source>
        <dbReference type="ARBA" id="ARBA00009765"/>
    </source>
</evidence>
<dbReference type="PANTHER" id="PTHR13890:SF0">
    <property type="entry name" value="MAGNESIUM TRANSPORTER MRS2 HOMOLOG, MITOCHONDRIAL"/>
    <property type="match status" value="1"/>
</dbReference>
<dbReference type="Pfam" id="PF22099">
    <property type="entry name" value="MRS2-like"/>
    <property type="match status" value="1"/>
</dbReference>
<dbReference type="PANTHER" id="PTHR13890">
    <property type="entry name" value="RNA SPLICING PROTEIN MRS2, MITOCHONDRIAL"/>
    <property type="match status" value="1"/>
</dbReference>
<evidence type="ECO:0000256" key="8">
    <source>
        <dbReference type="ARBA" id="ARBA00022989"/>
    </source>
</evidence>
<dbReference type="OrthoDB" id="10251508at2759"/>
<keyword evidence="8 12" id="KW-1133">Transmembrane helix</keyword>
<keyword evidence="6 12" id="KW-0460">Magnesium</keyword>
<dbReference type="Gene3D" id="1.20.58.340">
    <property type="entry name" value="Magnesium transport protein CorA, transmembrane region"/>
    <property type="match status" value="2"/>
</dbReference>
<evidence type="ECO:0000256" key="3">
    <source>
        <dbReference type="ARBA" id="ARBA00022448"/>
    </source>
</evidence>
<comment type="similarity">
    <text evidence="2 12">Belongs to the CorA metal ion transporter (MIT) (TC 1.A.35) family.</text>
</comment>
<evidence type="ECO:0000256" key="7">
    <source>
        <dbReference type="ARBA" id="ARBA00022946"/>
    </source>
</evidence>
<evidence type="ECO:0000256" key="5">
    <source>
        <dbReference type="ARBA" id="ARBA00022792"/>
    </source>
</evidence>
<keyword evidence="10" id="KW-0496">Mitochondrion</keyword>
<dbReference type="GO" id="GO:0015095">
    <property type="term" value="F:magnesium ion transmembrane transporter activity"/>
    <property type="evidence" value="ECO:0007669"/>
    <property type="project" value="TreeGrafter"/>
</dbReference>
<evidence type="ECO:0000256" key="12">
    <source>
        <dbReference type="RuleBase" id="RU366042"/>
    </source>
</evidence>
<gene>
    <name evidence="14" type="ORF">PHLGIDRAFT_121624</name>
</gene>